<comment type="function">
    <text evidence="3">Catalyzes the phosphorylation of the 3'-hydroxyl group of dephosphocoenzyme A to form coenzyme A.</text>
</comment>
<dbReference type="HAMAP" id="MF_00376">
    <property type="entry name" value="Dephospho_CoA_kinase"/>
    <property type="match status" value="1"/>
</dbReference>
<keyword evidence="3 5" id="KW-0808">Transferase</keyword>
<dbReference type="GO" id="GO:0004140">
    <property type="term" value="F:dephospho-CoA kinase activity"/>
    <property type="evidence" value="ECO:0007669"/>
    <property type="project" value="UniProtKB-UniRule"/>
</dbReference>
<protein>
    <recommendedName>
        <fullName evidence="3 4">Dephospho-CoA kinase</fullName>
        <ecNumber evidence="3 4">2.7.1.24</ecNumber>
    </recommendedName>
    <alternativeName>
        <fullName evidence="3">Dephosphocoenzyme A kinase</fullName>
    </alternativeName>
</protein>
<organism evidence="5 6">
    <name type="scientific">Candidatus Limivivens intestinipullorum</name>
    <dbReference type="NCBI Taxonomy" id="2840858"/>
    <lineage>
        <taxon>Bacteria</taxon>
        <taxon>Bacillati</taxon>
        <taxon>Bacillota</taxon>
        <taxon>Clostridia</taxon>
        <taxon>Lachnospirales</taxon>
        <taxon>Lachnospiraceae</taxon>
        <taxon>Lachnospiraceae incertae sedis</taxon>
        <taxon>Candidatus Limivivens</taxon>
    </lineage>
</organism>
<dbReference type="NCBIfam" id="TIGR00152">
    <property type="entry name" value="dephospho-CoA kinase"/>
    <property type="match status" value="1"/>
</dbReference>
<comment type="caution">
    <text evidence="5">The sequence shown here is derived from an EMBL/GenBank/DDBJ whole genome shotgun (WGS) entry which is preliminary data.</text>
</comment>
<sequence length="201" mass="22949">MKVLGITGGVGAGKSTVLSYLSGHWGARVIQADQAGHFLMEPGQECYSRIVEAFGEKILRPDRAIDREKLGGLVFQNPARLEELNGIVHPAVKAYIVREIEEERRRDAVPFVAVEAALLIEDHYDLICDEIWYIYVDEETRRRRLRASRGYSEEKTRSILRNQLSDKRFRAACQFVIDNSSPIVENTYEQIDRGLIEHGFL</sequence>
<keyword evidence="3" id="KW-0173">Coenzyme A biosynthesis</keyword>
<dbReference type="EMBL" id="DVIQ01000095">
    <property type="protein sequence ID" value="HIS32673.1"/>
    <property type="molecule type" value="Genomic_DNA"/>
</dbReference>
<dbReference type="PANTHER" id="PTHR10695">
    <property type="entry name" value="DEPHOSPHO-COA KINASE-RELATED"/>
    <property type="match status" value="1"/>
</dbReference>
<dbReference type="AlphaFoldDB" id="A0A9D1JLE0"/>
<evidence type="ECO:0000256" key="1">
    <source>
        <dbReference type="ARBA" id="ARBA00022741"/>
    </source>
</evidence>
<gene>
    <name evidence="3" type="primary">coaE</name>
    <name evidence="5" type="ORF">IAB44_14185</name>
</gene>
<feature type="binding site" evidence="3">
    <location>
        <begin position="11"/>
        <end position="16"/>
    </location>
    <ligand>
        <name>ATP</name>
        <dbReference type="ChEBI" id="CHEBI:30616"/>
    </ligand>
</feature>
<keyword evidence="1 3" id="KW-0547">Nucleotide-binding</keyword>
<dbReference type="Pfam" id="PF01121">
    <property type="entry name" value="CoaE"/>
    <property type="match status" value="1"/>
</dbReference>
<dbReference type="SUPFAM" id="SSF52540">
    <property type="entry name" value="P-loop containing nucleoside triphosphate hydrolases"/>
    <property type="match status" value="1"/>
</dbReference>
<dbReference type="Proteomes" id="UP000823935">
    <property type="component" value="Unassembled WGS sequence"/>
</dbReference>
<dbReference type="PROSITE" id="PS51219">
    <property type="entry name" value="DPCK"/>
    <property type="match status" value="1"/>
</dbReference>
<comment type="subcellular location">
    <subcellularLocation>
        <location evidence="3">Cytoplasm</location>
    </subcellularLocation>
</comment>
<dbReference type="CDD" id="cd02022">
    <property type="entry name" value="DPCK"/>
    <property type="match status" value="1"/>
</dbReference>
<comment type="catalytic activity">
    <reaction evidence="3">
        <text>3'-dephospho-CoA + ATP = ADP + CoA + H(+)</text>
        <dbReference type="Rhea" id="RHEA:18245"/>
        <dbReference type="ChEBI" id="CHEBI:15378"/>
        <dbReference type="ChEBI" id="CHEBI:30616"/>
        <dbReference type="ChEBI" id="CHEBI:57287"/>
        <dbReference type="ChEBI" id="CHEBI:57328"/>
        <dbReference type="ChEBI" id="CHEBI:456216"/>
        <dbReference type="EC" id="2.7.1.24"/>
    </reaction>
</comment>
<dbReference type="GO" id="GO:0005524">
    <property type="term" value="F:ATP binding"/>
    <property type="evidence" value="ECO:0007669"/>
    <property type="project" value="UniProtKB-UniRule"/>
</dbReference>
<comment type="pathway">
    <text evidence="3">Cofactor biosynthesis; coenzyme A biosynthesis; CoA from (R)-pantothenate: step 5/5.</text>
</comment>
<name>A0A9D1JLE0_9FIRM</name>
<dbReference type="PANTHER" id="PTHR10695:SF46">
    <property type="entry name" value="BIFUNCTIONAL COENZYME A SYNTHASE-RELATED"/>
    <property type="match status" value="1"/>
</dbReference>
<keyword evidence="2 3" id="KW-0067">ATP-binding</keyword>
<comment type="similarity">
    <text evidence="3">Belongs to the CoaE family.</text>
</comment>
<evidence type="ECO:0000256" key="4">
    <source>
        <dbReference type="NCBIfam" id="TIGR00152"/>
    </source>
</evidence>
<keyword evidence="3" id="KW-0963">Cytoplasm</keyword>
<proteinExistence type="inferred from homology"/>
<dbReference type="InterPro" id="IPR027417">
    <property type="entry name" value="P-loop_NTPase"/>
</dbReference>
<dbReference type="Gene3D" id="3.40.50.300">
    <property type="entry name" value="P-loop containing nucleotide triphosphate hydrolases"/>
    <property type="match status" value="1"/>
</dbReference>
<reference evidence="5" key="1">
    <citation type="submission" date="2020-10" db="EMBL/GenBank/DDBJ databases">
        <authorList>
            <person name="Gilroy R."/>
        </authorList>
    </citation>
    <scope>NUCLEOTIDE SEQUENCE</scope>
    <source>
        <strain evidence="5">CHK190-19873</strain>
    </source>
</reference>
<dbReference type="GO" id="GO:0005737">
    <property type="term" value="C:cytoplasm"/>
    <property type="evidence" value="ECO:0007669"/>
    <property type="project" value="UniProtKB-SubCell"/>
</dbReference>
<dbReference type="InterPro" id="IPR001977">
    <property type="entry name" value="Depp_CoAkinase"/>
</dbReference>
<dbReference type="GO" id="GO:0015937">
    <property type="term" value="P:coenzyme A biosynthetic process"/>
    <property type="evidence" value="ECO:0007669"/>
    <property type="project" value="UniProtKB-UniRule"/>
</dbReference>
<accession>A0A9D1JLE0</accession>
<evidence type="ECO:0000256" key="3">
    <source>
        <dbReference type="HAMAP-Rule" id="MF_00376"/>
    </source>
</evidence>
<evidence type="ECO:0000313" key="6">
    <source>
        <dbReference type="Proteomes" id="UP000823935"/>
    </source>
</evidence>
<keyword evidence="3 5" id="KW-0418">Kinase</keyword>
<dbReference type="EC" id="2.7.1.24" evidence="3 4"/>
<reference evidence="5" key="2">
    <citation type="journal article" date="2021" name="PeerJ">
        <title>Extensive microbial diversity within the chicken gut microbiome revealed by metagenomics and culture.</title>
        <authorList>
            <person name="Gilroy R."/>
            <person name="Ravi A."/>
            <person name="Getino M."/>
            <person name="Pursley I."/>
            <person name="Horton D.L."/>
            <person name="Alikhan N.F."/>
            <person name="Baker D."/>
            <person name="Gharbi K."/>
            <person name="Hall N."/>
            <person name="Watson M."/>
            <person name="Adriaenssens E.M."/>
            <person name="Foster-Nyarko E."/>
            <person name="Jarju S."/>
            <person name="Secka A."/>
            <person name="Antonio M."/>
            <person name="Oren A."/>
            <person name="Chaudhuri R.R."/>
            <person name="La Ragione R."/>
            <person name="Hildebrand F."/>
            <person name="Pallen M.J."/>
        </authorList>
    </citation>
    <scope>NUCLEOTIDE SEQUENCE</scope>
    <source>
        <strain evidence="5">CHK190-19873</strain>
    </source>
</reference>
<evidence type="ECO:0000313" key="5">
    <source>
        <dbReference type="EMBL" id="HIS32673.1"/>
    </source>
</evidence>
<evidence type="ECO:0000256" key="2">
    <source>
        <dbReference type="ARBA" id="ARBA00022840"/>
    </source>
</evidence>